<dbReference type="SUPFAM" id="SSF51197">
    <property type="entry name" value="Clavaminate synthase-like"/>
    <property type="match status" value="1"/>
</dbReference>
<dbReference type="EMBL" id="VEPZ02000983">
    <property type="protein sequence ID" value="KAE8705044.1"/>
    <property type="molecule type" value="Genomic_DNA"/>
</dbReference>
<dbReference type="Gene3D" id="2.60.120.330">
    <property type="entry name" value="B-lactam Antibiotic, Isopenicillin N Synthase, Chain"/>
    <property type="match status" value="1"/>
</dbReference>
<protein>
    <submittedName>
        <fullName evidence="6">2-oxoglutarate (2OG) and Fe(II)-dependent oxygenase superfamily protein</fullName>
    </submittedName>
</protein>
<dbReference type="InterPro" id="IPR027443">
    <property type="entry name" value="IPNS-like_sf"/>
</dbReference>
<sequence>MMSSGTQAKLPVIDFSNQNLKPGSPEWDLVKFQVCEALEEYGCFEASFDQFFKLQNAVFGAMEEIFDLPLETKKLYVSDKLFRGYFVSPSGLLEIMTIDEAQSAENIEQRLTTTLWPQGNLSFSKTLVSFTELASRLEKTIRRMILEIFGVEKYIDELIDSTNYILKLKKNEGPQTSEPTPNMVTLWYQNEVDGLEIQKKDGDWINVKSSSNSFIVMIGESLHVWLNGGLSATYHRVMKKGNKARYSVGLCATPRGGYQVKAPEELVDDKNPALFKPFDYEEFLGFYLAQVIAGDAKHDLKALVPKPRNRVEDDADSPHLIIHFVFPKSHLMHPRRRRRARFHEKPRPKAVELKGRKAKPFLFGHCAFTIVFILNYRIKLVIMALFPLITLASESVNNIQIVAAFFAEDKIIDLYPYELVDPSKRSFNHGQIASTSNTSATGFRIINVIDDPLTQGPGKLETSGETPRSSPAHHQSRSPE</sequence>
<dbReference type="InterPro" id="IPR044861">
    <property type="entry name" value="IPNS-like_FE2OG_OXY"/>
</dbReference>
<dbReference type="InterPro" id="IPR026992">
    <property type="entry name" value="DIOX_N"/>
</dbReference>
<reference evidence="6" key="1">
    <citation type="submission" date="2019-09" db="EMBL/GenBank/DDBJ databases">
        <title>Draft genome information of white flower Hibiscus syriacus.</title>
        <authorList>
            <person name="Kim Y.-M."/>
        </authorList>
    </citation>
    <scope>NUCLEOTIDE SEQUENCE [LARGE SCALE GENOMIC DNA]</scope>
    <source>
        <strain evidence="6">YM2019G1</strain>
    </source>
</reference>
<proteinExistence type="predicted"/>
<evidence type="ECO:0000259" key="4">
    <source>
        <dbReference type="Pfam" id="PF03171"/>
    </source>
</evidence>
<evidence type="ECO:0000259" key="5">
    <source>
        <dbReference type="Pfam" id="PF14226"/>
    </source>
</evidence>
<evidence type="ECO:0000313" key="6">
    <source>
        <dbReference type="EMBL" id="KAE8705044.1"/>
    </source>
</evidence>
<feature type="domain" description="Non-haem dioxygenase N-terminal" evidence="5">
    <location>
        <begin position="10"/>
        <end position="86"/>
    </location>
</feature>
<dbReference type="GO" id="GO:0046872">
    <property type="term" value="F:metal ion binding"/>
    <property type="evidence" value="ECO:0007669"/>
    <property type="project" value="UniProtKB-KW"/>
</dbReference>
<feature type="compositionally biased region" description="Polar residues" evidence="3">
    <location>
        <begin position="463"/>
        <end position="473"/>
    </location>
</feature>
<dbReference type="Pfam" id="PF03171">
    <property type="entry name" value="2OG-FeII_Oxy"/>
    <property type="match status" value="1"/>
</dbReference>
<name>A0A6A3AKA3_HIBSY</name>
<accession>A0A6A3AKA3</accession>
<feature type="region of interest" description="Disordered" evidence="3">
    <location>
        <begin position="451"/>
        <end position="480"/>
    </location>
</feature>
<keyword evidence="7" id="KW-1185">Reference proteome</keyword>
<keyword evidence="2" id="KW-0408">Iron</keyword>
<evidence type="ECO:0000256" key="2">
    <source>
        <dbReference type="ARBA" id="ARBA00023004"/>
    </source>
</evidence>
<dbReference type="InterPro" id="IPR050231">
    <property type="entry name" value="Iron_ascorbate_oxido_reductase"/>
</dbReference>
<evidence type="ECO:0000256" key="3">
    <source>
        <dbReference type="SAM" id="MobiDB-lite"/>
    </source>
</evidence>
<comment type="caution">
    <text evidence="6">The sequence shown here is derived from an EMBL/GenBank/DDBJ whole genome shotgun (WGS) entry which is preliminary data.</text>
</comment>
<evidence type="ECO:0000256" key="1">
    <source>
        <dbReference type="ARBA" id="ARBA00022723"/>
    </source>
</evidence>
<keyword evidence="1" id="KW-0479">Metal-binding</keyword>
<dbReference type="Proteomes" id="UP000436088">
    <property type="component" value="Unassembled WGS sequence"/>
</dbReference>
<evidence type="ECO:0000313" key="7">
    <source>
        <dbReference type="Proteomes" id="UP000436088"/>
    </source>
</evidence>
<dbReference type="PANTHER" id="PTHR47990">
    <property type="entry name" value="2-OXOGLUTARATE (2OG) AND FE(II)-DEPENDENT OXYGENASE SUPERFAMILY PROTEIN-RELATED"/>
    <property type="match status" value="1"/>
</dbReference>
<gene>
    <name evidence="6" type="ORF">F3Y22_tig00110430pilonHSYRG00169</name>
</gene>
<dbReference type="AlphaFoldDB" id="A0A6A3AKA3"/>
<dbReference type="Pfam" id="PF14226">
    <property type="entry name" value="DIOX_N"/>
    <property type="match status" value="1"/>
</dbReference>
<organism evidence="6 7">
    <name type="scientific">Hibiscus syriacus</name>
    <name type="common">Rose of Sharon</name>
    <dbReference type="NCBI Taxonomy" id="106335"/>
    <lineage>
        <taxon>Eukaryota</taxon>
        <taxon>Viridiplantae</taxon>
        <taxon>Streptophyta</taxon>
        <taxon>Embryophyta</taxon>
        <taxon>Tracheophyta</taxon>
        <taxon>Spermatophyta</taxon>
        <taxon>Magnoliopsida</taxon>
        <taxon>eudicotyledons</taxon>
        <taxon>Gunneridae</taxon>
        <taxon>Pentapetalae</taxon>
        <taxon>rosids</taxon>
        <taxon>malvids</taxon>
        <taxon>Malvales</taxon>
        <taxon>Malvaceae</taxon>
        <taxon>Malvoideae</taxon>
        <taxon>Hibiscus</taxon>
    </lineage>
</organism>
<feature type="domain" description="Isopenicillin N synthase-like Fe(2+) 2OG dioxygenase" evidence="4">
    <location>
        <begin position="181"/>
        <end position="249"/>
    </location>
</feature>